<sequence>MGPSKKFQHKNKQFNRNQGAYQTVKPEKILSLKKEYSGKPEQPVQESNRLSDVIKKPFTDAPVVDKPIVTKKPFTDVPVVINKPIVVDKPITDAPIVINKPVVDSDLVADNKALDYLIKEQKSIMNDFDRMEQNIHQNNDKQYQSSYPDVTTLNLEPKKELDVVKYTPNKPGKVEKEQKELYVMPYKPNKKDNEFGMIEPLRLVEPNPNVKENSNVKKNIKKTVKQNGKVCTNQTKTVVYQKNVSDGSKDKYYSMKQIYQKCQKKTKKRVKGDNKVVNKIVN</sequence>
<dbReference type="AlphaFoldDB" id="A0A6C0E6F5"/>
<feature type="compositionally biased region" description="Basic residues" evidence="1">
    <location>
        <begin position="1"/>
        <end position="13"/>
    </location>
</feature>
<reference evidence="2" key="1">
    <citation type="journal article" date="2020" name="Nature">
        <title>Giant virus diversity and host interactions through global metagenomics.</title>
        <authorList>
            <person name="Schulz F."/>
            <person name="Roux S."/>
            <person name="Paez-Espino D."/>
            <person name="Jungbluth S."/>
            <person name="Walsh D.A."/>
            <person name="Denef V.J."/>
            <person name="McMahon K.D."/>
            <person name="Konstantinidis K.T."/>
            <person name="Eloe-Fadrosh E.A."/>
            <person name="Kyrpides N.C."/>
            <person name="Woyke T."/>
        </authorList>
    </citation>
    <scope>NUCLEOTIDE SEQUENCE</scope>
    <source>
        <strain evidence="2">GVMAG-M-3300023179-150</strain>
    </source>
</reference>
<name>A0A6C0E6F5_9ZZZZ</name>
<evidence type="ECO:0000256" key="1">
    <source>
        <dbReference type="SAM" id="MobiDB-lite"/>
    </source>
</evidence>
<organism evidence="2">
    <name type="scientific">viral metagenome</name>
    <dbReference type="NCBI Taxonomy" id="1070528"/>
    <lineage>
        <taxon>unclassified sequences</taxon>
        <taxon>metagenomes</taxon>
        <taxon>organismal metagenomes</taxon>
    </lineage>
</organism>
<evidence type="ECO:0000313" key="2">
    <source>
        <dbReference type="EMBL" id="QHT24756.1"/>
    </source>
</evidence>
<accession>A0A6C0E6F5</accession>
<feature type="region of interest" description="Disordered" evidence="1">
    <location>
        <begin position="1"/>
        <end position="23"/>
    </location>
</feature>
<protein>
    <submittedName>
        <fullName evidence="2">Uncharacterized protein</fullName>
    </submittedName>
</protein>
<dbReference type="EMBL" id="MN739748">
    <property type="protein sequence ID" value="QHT24756.1"/>
    <property type="molecule type" value="Genomic_DNA"/>
</dbReference>
<proteinExistence type="predicted"/>